<feature type="non-terminal residue" evidence="1">
    <location>
        <position position="1"/>
    </location>
</feature>
<reference evidence="1" key="1">
    <citation type="journal article" date="1995" name="FEBS Lett.">
        <title>Characterization and ultrastructural localization of annexin VI from mitochondria.</title>
        <authorList>
            <person name="Rainteau D."/>
            <person name="Mansuelle P."/>
            <person name="Rochat H."/>
            <person name="Weinman S."/>
        </authorList>
    </citation>
    <scope>PROTEIN SEQUENCE</scope>
</reference>
<accession>Q7M2V0</accession>
<keyword id="KW-0903">Direct protein sequencing</keyword>
<evidence type="ECO:0000313" key="1">
    <source>
        <dbReference type="PIR" id="S69087"/>
    </source>
</evidence>
<feature type="non-terminal residue" evidence="1">
    <location>
        <position position="49"/>
    </location>
</feature>
<name>Q7M2V0_BOVIN</name>
<protein>
    <submittedName>
        <fullName evidence="1">Annexin VI, mitochondrial</fullName>
    </submittedName>
</protein>
<dbReference type="PIR" id="S69087">
    <property type="entry name" value="S69087"/>
</dbReference>
<sequence>AQGAKYRGSIRDFPDFNPSQDAETLVARVELKGTVRPAGDFNPDADAKA</sequence>
<dbReference type="AlphaFoldDB" id="Q7M2V0"/>
<organism evidence="1">
    <name type="scientific">Bos taurus</name>
    <name type="common">Bovine</name>
    <dbReference type="NCBI Taxonomy" id="9913"/>
    <lineage>
        <taxon>Eukaryota</taxon>
        <taxon>Metazoa</taxon>
        <taxon>Chordata</taxon>
        <taxon>Craniata</taxon>
        <taxon>Vertebrata</taxon>
        <taxon>Euteleostomi</taxon>
        <taxon>Mammalia</taxon>
        <taxon>Eutheria</taxon>
        <taxon>Laurasiatheria</taxon>
        <taxon>Artiodactyla</taxon>
        <taxon>Ruminantia</taxon>
        <taxon>Pecora</taxon>
        <taxon>Bovidae</taxon>
        <taxon>Bovinae</taxon>
        <taxon>Bos</taxon>
    </lineage>
</organism>
<proteinExistence type="evidence at protein level"/>